<feature type="region of interest" description="Disordered" evidence="4">
    <location>
        <begin position="1"/>
        <end position="25"/>
    </location>
</feature>
<dbReference type="GO" id="GO:0005524">
    <property type="term" value="F:ATP binding"/>
    <property type="evidence" value="ECO:0007669"/>
    <property type="project" value="UniProtKB-KW"/>
</dbReference>
<evidence type="ECO:0000313" key="7">
    <source>
        <dbReference type="Proteomes" id="UP001172109"/>
    </source>
</evidence>
<accession>A0AAP4RAV2</accession>
<dbReference type="Pfam" id="PF00437">
    <property type="entry name" value="T2SSE"/>
    <property type="match status" value="1"/>
</dbReference>
<organism evidence="6 7">
    <name type="scientific">Burkholderia contaminans</name>
    <dbReference type="NCBI Taxonomy" id="488447"/>
    <lineage>
        <taxon>Bacteria</taxon>
        <taxon>Pseudomonadati</taxon>
        <taxon>Pseudomonadota</taxon>
        <taxon>Betaproteobacteria</taxon>
        <taxon>Burkholderiales</taxon>
        <taxon>Burkholderiaceae</taxon>
        <taxon>Burkholderia</taxon>
        <taxon>Burkholderia cepacia complex</taxon>
    </lineage>
</organism>
<protein>
    <submittedName>
        <fullName evidence="6">ATPase, T2SS/T4P/T4SS family</fullName>
    </submittedName>
</protein>
<evidence type="ECO:0000256" key="4">
    <source>
        <dbReference type="SAM" id="MobiDB-lite"/>
    </source>
</evidence>
<feature type="domain" description="Bacterial type II secretion system protein E" evidence="5">
    <location>
        <begin position="295"/>
        <end position="520"/>
    </location>
</feature>
<name>A0AAP4RAV2_9BURK</name>
<dbReference type="RefSeq" id="WP_137910197.1">
    <property type="nucleotide sequence ID" value="NZ_CP073666.1"/>
</dbReference>
<evidence type="ECO:0000313" key="6">
    <source>
        <dbReference type="EMBL" id="MDN7570708.1"/>
    </source>
</evidence>
<dbReference type="GO" id="GO:0005886">
    <property type="term" value="C:plasma membrane"/>
    <property type="evidence" value="ECO:0007669"/>
    <property type="project" value="TreeGrafter"/>
</dbReference>
<sequence length="585" mass="64501">MDEVAGRSRSRATIAGTGGSEGMKSPRTLIVSDAMALVAPDASASSPVSMVPVIGARPDRIDVPEHLQSSVVVAMSDNAGDADVKAMIYIDHRVKSSAAVRTWLKRLDELKIGYAVDSVTVDALERLRGQHAIARRDDPMQATQARALLLLSLAAAAGASDIHILVRRRHTDVQVRIHGDLHTSDAFSMHADEGRRLIGAIYQGLATNKPPELKPLDFQDAQIDGETLVGTALSTVRIIRGPSVPITHGGGFLVARLQRRPDAVPNKSRRDAIRELRLRAPTRPEQPENDPAWKGFAPAQVERMRRISHRPNGLVGLTGPVGSGKTQAIFHMERYIAQRFPERRQIAMEDPPEFEKEWDVQLVVGVHSFMDLLRETLRMDPNMLLVSELRAPEEAHTALEAALTGRLVLTTLHVIDPYYFFERLEDMDPERLSRRNTCNPEKVIAVIGMRLLPRLCEHCRVPLVDAADDAVPDEVLRALNTWGDTLNVHVRGPGCEHCDGLGTVGRVVAAEIIETDVALMSDLRTLPLDEVKRRHRARPDTDYSMLAYAVANVLAGRVDPNAAQSQLSVDARNDERLPTFEELAP</sequence>
<evidence type="ECO:0000256" key="3">
    <source>
        <dbReference type="ARBA" id="ARBA00022840"/>
    </source>
</evidence>
<dbReference type="GeneID" id="39468082"/>
<comment type="caution">
    <text evidence="6">The sequence shown here is derived from an EMBL/GenBank/DDBJ whole genome shotgun (WGS) entry which is preliminary data.</text>
</comment>
<dbReference type="InterPro" id="IPR001482">
    <property type="entry name" value="T2SS/T4SS_dom"/>
</dbReference>
<gene>
    <name evidence="6" type="ORF">QZM56_40190</name>
</gene>
<dbReference type="GO" id="GO:0016887">
    <property type="term" value="F:ATP hydrolysis activity"/>
    <property type="evidence" value="ECO:0007669"/>
    <property type="project" value="TreeGrafter"/>
</dbReference>
<dbReference type="SUPFAM" id="SSF52540">
    <property type="entry name" value="P-loop containing nucleoside triphosphate hydrolases"/>
    <property type="match status" value="1"/>
</dbReference>
<dbReference type="InterPro" id="IPR027417">
    <property type="entry name" value="P-loop_NTPase"/>
</dbReference>
<evidence type="ECO:0000256" key="2">
    <source>
        <dbReference type="ARBA" id="ARBA00022741"/>
    </source>
</evidence>
<dbReference type="Gene3D" id="3.30.450.90">
    <property type="match status" value="1"/>
</dbReference>
<dbReference type="EMBL" id="JAUJQS010000064">
    <property type="protein sequence ID" value="MDN7570708.1"/>
    <property type="molecule type" value="Genomic_DNA"/>
</dbReference>
<dbReference type="PANTHER" id="PTHR30258">
    <property type="entry name" value="TYPE II SECRETION SYSTEM PROTEIN GSPE-RELATED"/>
    <property type="match status" value="1"/>
</dbReference>
<keyword evidence="2" id="KW-0547">Nucleotide-binding</keyword>
<reference evidence="6" key="1">
    <citation type="submission" date="2023-07" db="EMBL/GenBank/DDBJ databases">
        <title>A collection of bacterial strains from the Burkholderia cepacia Research Laboratory and Repository.</title>
        <authorList>
            <person name="Lipuma J."/>
            <person name="Spilker T."/>
            <person name="Caverly L."/>
        </authorList>
    </citation>
    <scope>NUCLEOTIDE SEQUENCE</scope>
    <source>
        <strain evidence="6">AU44979</strain>
    </source>
</reference>
<dbReference type="PANTHER" id="PTHR30258:SF3">
    <property type="entry name" value="SLL1921 PROTEIN"/>
    <property type="match status" value="1"/>
</dbReference>
<proteinExistence type="inferred from homology"/>
<evidence type="ECO:0000259" key="5">
    <source>
        <dbReference type="Pfam" id="PF00437"/>
    </source>
</evidence>
<dbReference type="Proteomes" id="UP001172109">
    <property type="component" value="Unassembled WGS sequence"/>
</dbReference>
<dbReference type="AlphaFoldDB" id="A0AAP4RAV2"/>
<evidence type="ECO:0000256" key="1">
    <source>
        <dbReference type="ARBA" id="ARBA00006611"/>
    </source>
</evidence>
<dbReference type="Gene3D" id="3.40.50.300">
    <property type="entry name" value="P-loop containing nucleotide triphosphate hydrolases"/>
    <property type="match status" value="1"/>
</dbReference>
<comment type="similarity">
    <text evidence="1">Belongs to the GSP E family.</text>
</comment>
<keyword evidence="3" id="KW-0067">ATP-binding</keyword>